<evidence type="ECO:0000259" key="5">
    <source>
        <dbReference type="Pfam" id="PF08758"/>
    </source>
</evidence>
<evidence type="ECO:0000256" key="4">
    <source>
        <dbReference type="ARBA" id="ARBA00023180"/>
    </source>
</evidence>
<organism evidence="6 7">
    <name type="scientific">Crotalus adamanteus</name>
    <name type="common">Eastern diamondback rattlesnake</name>
    <dbReference type="NCBI Taxonomy" id="8729"/>
    <lineage>
        <taxon>Eukaryota</taxon>
        <taxon>Metazoa</taxon>
        <taxon>Chordata</taxon>
        <taxon>Craniata</taxon>
        <taxon>Vertebrata</taxon>
        <taxon>Euteleostomi</taxon>
        <taxon>Lepidosauria</taxon>
        <taxon>Squamata</taxon>
        <taxon>Bifurcata</taxon>
        <taxon>Unidentata</taxon>
        <taxon>Episquamata</taxon>
        <taxon>Toxicofera</taxon>
        <taxon>Serpentes</taxon>
        <taxon>Colubroidea</taxon>
        <taxon>Viperidae</taxon>
        <taxon>Crotalinae</taxon>
        <taxon>Crotalus</taxon>
    </lineage>
</organism>
<evidence type="ECO:0000313" key="6">
    <source>
        <dbReference type="EMBL" id="KAK9404865.1"/>
    </source>
</evidence>
<dbReference type="AlphaFoldDB" id="A0AAW1BSU8"/>
<dbReference type="Pfam" id="PF08758">
    <property type="entry name" value="Cadherin_pro"/>
    <property type="match status" value="1"/>
</dbReference>
<feature type="domain" description="Cadherin prodomain" evidence="5">
    <location>
        <begin position="12"/>
        <end position="68"/>
    </location>
</feature>
<dbReference type="GO" id="GO:0007155">
    <property type="term" value="P:cell adhesion"/>
    <property type="evidence" value="ECO:0007669"/>
    <property type="project" value="UniProtKB-KW"/>
</dbReference>
<protein>
    <submittedName>
        <fullName evidence="6">Cadherin-4</fullName>
    </submittedName>
</protein>
<evidence type="ECO:0000256" key="3">
    <source>
        <dbReference type="ARBA" id="ARBA00022889"/>
    </source>
</evidence>
<evidence type="ECO:0000256" key="2">
    <source>
        <dbReference type="ARBA" id="ARBA00022475"/>
    </source>
</evidence>
<accession>A0AAW1BSU8</accession>
<keyword evidence="3" id="KW-0130">Cell adhesion</keyword>
<evidence type="ECO:0000256" key="1">
    <source>
        <dbReference type="ARBA" id="ARBA00004236"/>
    </source>
</evidence>
<proteinExistence type="predicted"/>
<keyword evidence="2" id="KW-1003">Cell membrane</keyword>
<comment type="caution">
    <text evidence="6">The sequence shown here is derived from an EMBL/GenBank/DDBJ whole genome shotgun (WGS) entry which is preliminary data.</text>
</comment>
<comment type="subcellular location">
    <subcellularLocation>
        <location evidence="1">Cell membrane</location>
    </subcellularLocation>
</comment>
<dbReference type="GO" id="GO:0005886">
    <property type="term" value="C:plasma membrane"/>
    <property type="evidence" value="ECO:0007669"/>
    <property type="project" value="UniProtKB-SubCell"/>
</dbReference>
<sequence length="92" mass="10476">MEAGTSLPQAPTCKPGFSEDDYTALVSPNLTERQQFLKVVHYTGSFSAQYFCKHMALMCEKDYRLMAEHLASACRMSHNPAFSYKTIHEEFC</sequence>
<name>A0AAW1BSU8_CROAD</name>
<reference evidence="6 7" key="1">
    <citation type="journal article" date="2024" name="Proc. Natl. Acad. Sci. U.S.A.">
        <title>The genetic regulatory architecture and epigenomic basis for age-related changes in rattlesnake venom.</title>
        <authorList>
            <person name="Hogan M.P."/>
            <person name="Holding M.L."/>
            <person name="Nystrom G.S."/>
            <person name="Colston T.J."/>
            <person name="Bartlett D.A."/>
            <person name="Mason A.J."/>
            <person name="Ellsworth S.A."/>
            <person name="Rautsaw R.M."/>
            <person name="Lawrence K.C."/>
            <person name="Strickland J.L."/>
            <person name="He B."/>
            <person name="Fraser P."/>
            <person name="Margres M.J."/>
            <person name="Gilbert D.M."/>
            <person name="Gibbs H.L."/>
            <person name="Parkinson C.L."/>
            <person name="Rokyta D.R."/>
        </authorList>
    </citation>
    <scope>NUCLEOTIDE SEQUENCE [LARGE SCALE GENOMIC DNA]</scope>
    <source>
        <strain evidence="6">DRR0105</strain>
    </source>
</reference>
<dbReference type="InterPro" id="IPR014868">
    <property type="entry name" value="Cadherin_pro_dom"/>
</dbReference>
<keyword evidence="7" id="KW-1185">Reference proteome</keyword>
<keyword evidence="4" id="KW-0325">Glycoprotein</keyword>
<gene>
    <name evidence="6" type="ORF">NXF25_009692</name>
</gene>
<dbReference type="EMBL" id="JAOTOJ010000003">
    <property type="protein sequence ID" value="KAK9404865.1"/>
    <property type="molecule type" value="Genomic_DNA"/>
</dbReference>
<dbReference type="Proteomes" id="UP001474421">
    <property type="component" value="Unassembled WGS sequence"/>
</dbReference>
<evidence type="ECO:0000313" key="7">
    <source>
        <dbReference type="Proteomes" id="UP001474421"/>
    </source>
</evidence>
<keyword evidence="2" id="KW-0472">Membrane</keyword>